<evidence type="ECO:0000259" key="1">
    <source>
        <dbReference type="Pfam" id="PF00550"/>
    </source>
</evidence>
<evidence type="ECO:0000313" key="2">
    <source>
        <dbReference type="EMBL" id="CUU59875.1"/>
    </source>
</evidence>
<dbReference type="Pfam" id="PF00550">
    <property type="entry name" value="PP-binding"/>
    <property type="match status" value="1"/>
</dbReference>
<organism evidence="2 3">
    <name type="scientific">Parafrankia irregularis</name>
    <dbReference type="NCBI Taxonomy" id="795642"/>
    <lineage>
        <taxon>Bacteria</taxon>
        <taxon>Bacillati</taxon>
        <taxon>Actinomycetota</taxon>
        <taxon>Actinomycetes</taxon>
        <taxon>Frankiales</taxon>
        <taxon>Frankiaceae</taxon>
        <taxon>Parafrankia</taxon>
    </lineage>
</organism>
<accession>A0A0S4QWK6</accession>
<dbReference type="EMBL" id="FAOZ01000032">
    <property type="protein sequence ID" value="CUU59875.1"/>
    <property type="molecule type" value="Genomic_DNA"/>
</dbReference>
<dbReference type="RefSeq" id="WP_091284280.1">
    <property type="nucleotide sequence ID" value="NZ_FAOZ01000032.1"/>
</dbReference>
<keyword evidence="3" id="KW-1185">Reference proteome</keyword>
<dbReference type="AlphaFoldDB" id="A0A0S4QWK6"/>
<name>A0A0S4QWK6_9ACTN</name>
<reference evidence="3" key="1">
    <citation type="submission" date="2015-11" db="EMBL/GenBank/DDBJ databases">
        <authorList>
            <person name="Varghese N."/>
        </authorList>
    </citation>
    <scope>NUCLEOTIDE SEQUENCE [LARGE SCALE GENOMIC DNA]</scope>
    <source>
        <strain evidence="3">DSM 45899</strain>
    </source>
</reference>
<dbReference type="SUPFAM" id="SSF47336">
    <property type="entry name" value="ACP-like"/>
    <property type="match status" value="1"/>
</dbReference>
<feature type="domain" description="Carrier" evidence="1">
    <location>
        <begin position="25"/>
        <end position="81"/>
    </location>
</feature>
<protein>
    <submittedName>
        <fullName evidence="2">Acyl carrier protein</fullName>
    </submittedName>
</protein>
<proteinExistence type="predicted"/>
<dbReference type="InterPro" id="IPR036736">
    <property type="entry name" value="ACP-like_sf"/>
</dbReference>
<dbReference type="Proteomes" id="UP000198802">
    <property type="component" value="Unassembled WGS sequence"/>
</dbReference>
<dbReference type="InterPro" id="IPR009081">
    <property type="entry name" value="PP-bd_ACP"/>
</dbReference>
<evidence type="ECO:0000313" key="3">
    <source>
        <dbReference type="Proteomes" id="UP000198802"/>
    </source>
</evidence>
<gene>
    <name evidence="2" type="ORF">Ga0074812_13281</name>
</gene>
<sequence>MTTDQPTAAASADQTASAERVLSEVAAILRDVIGEEYIVDMSIEMDTSFNEDLELESIEFVTFADRLRETYGEHVDFVGFLSEMDVDQVINMKVGEVVDFIVDSAHDAAPSAAR</sequence>
<dbReference type="Gene3D" id="1.10.1200.10">
    <property type="entry name" value="ACP-like"/>
    <property type="match status" value="1"/>
</dbReference>